<dbReference type="GO" id="GO:0009536">
    <property type="term" value="C:plastid"/>
    <property type="evidence" value="ECO:0007669"/>
    <property type="project" value="UniProtKB-SubCell"/>
</dbReference>
<organism evidence="5 6">
    <name type="scientific">Cylindrotheca closterium</name>
    <dbReference type="NCBI Taxonomy" id="2856"/>
    <lineage>
        <taxon>Eukaryota</taxon>
        <taxon>Sar</taxon>
        <taxon>Stramenopiles</taxon>
        <taxon>Ochrophyta</taxon>
        <taxon>Bacillariophyta</taxon>
        <taxon>Bacillariophyceae</taxon>
        <taxon>Bacillariophycidae</taxon>
        <taxon>Bacillariales</taxon>
        <taxon>Bacillariaceae</taxon>
        <taxon>Cylindrotheca</taxon>
    </lineage>
</organism>
<keyword evidence="6" id="KW-1185">Reference proteome</keyword>
<feature type="signal peptide" evidence="3">
    <location>
        <begin position="1"/>
        <end position="26"/>
    </location>
</feature>
<sequence length="203" mass="22805">MTHLSSMKSLVLAILALVFALNHVDALVFQRAPNVSPLLSKLDALIESTSSNPNDPNTQEEIKAMMVNISESRQGDQRKKLPGQWELIFTTEKEVNFFKTSWPFASVSDIVQDLDLYNSQSIDNSINFETGGKFAVTGTAKAIDGDSEFDRVGFEFKSAAITAWDKTFQIPPVGAGWFDTMYCDDCYRLSQDVRGDWSVFRRR</sequence>
<accession>A0AAD2JNK6</accession>
<protein>
    <recommendedName>
        <fullName evidence="4">Plastid lipid-associated protein/fibrillin conserved domain-containing protein</fullName>
    </recommendedName>
</protein>
<evidence type="ECO:0000256" key="3">
    <source>
        <dbReference type="SAM" id="SignalP"/>
    </source>
</evidence>
<gene>
    <name evidence="5" type="ORF">CYCCA115_LOCUS22498</name>
</gene>
<dbReference type="InterPro" id="IPR039633">
    <property type="entry name" value="PAP"/>
</dbReference>
<reference evidence="5" key="1">
    <citation type="submission" date="2023-08" db="EMBL/GenBank/DDBJ databases">
        <authorList>
            <person name="Audoor S."/>
            <person name="Bilcke G."/>
        </authorList>
    </citation>
    <scope>NUCLEOTIDE SEQUENCE</scope>
</reference>
<dbReference type="Proteomes" id="UP001295423">
    <property type="component" value="Unassembled WGS sequence"/>
</dbReference>
<dbReference type="EMBL" id="CAKOGP040002313">
    <property type="protein sequence ID" value="CAJ1966912.1"/>
    <property type="molecule type" value="Genomic_DNA"/>
</dbReference>
<evidence type="ECO:0000256" key="2">
    <source>
        <dbReference type="ARBA" id="ARBA00022640"/>
    </source>
</evidence>
<evidence type="ECO:0000313" key="6">
    <source>
        <dbReference type="Proteomes" id="UP001295423"/>
    </source>
</evidence>
<dbReference type="Pfam" id="PF04755">
    <property type="entry name" value="PAP_fibrillin"/>
    <property type="match status" value="1"/>
</dbReference>
<comment type="subcellular location">
    <subcellularLocation>
        <location evidence="1">Plastid</location>
    </subcellularLocation>
</comment>
<dbReference type="PANTHER" id="PTHR31906">
    <property type="entry name" value="PLASTID-LIPID-ASSOCIATED PROTEIN 4, CHLOROPLASTIC-RELATED"/>
    <property type="match status" value="1"/>
</dbReference>
<keyword evidence="3" id="KW-0732">Signal</keyword>
<evidence type="ECO:0000259" key="4">
    <source>
        <dbReference type="Pfam" id="PF04755"/>
    </source>
</evidence>
<dbReference type="AlphaFoldDB" id="A0AAD2JNK6"/>
<keyword evidence="2" id="KW-0934">Plastid</keyword>
<evidence type="ECO:0000256" key="1">
    <source>
        <dbReference type="ARBA" id="ARBA00004474"/>
    </source>
</evidence>
<name>A0AAD2JNK6_9STRA</name>
<comment type="caution">
    <text evidence="5">The sequence shown here is derived from an EMBL/GenBank/DDBJ whole genome shotgun (WGS) entry which is preliminary data.</text>
</comment>
<feature type="chain" id="PRO_5042295755" description="Plastid lipid-associated protein/fibrillin conserved domain-containing protein" evidence="3">
    <location>
        <begin position="27"/>
        <end position="203"/>
    </location>
</feature>
<dbReference type="InterPro" id="IPR006843">
    <property type="entry name" value="PAP/fibrillin_dom"/>
</dbReference>
<evidence type="ECO:0000313" key="5">
    <source>
        <dbReference type="EMBL" id="CAJ1966912.1"/>
    </source>
</evidence>
<proteinExistence type="predicted"/>
<feature type="domain" description="Plastid lipid-associated protein/fibrillin conserved" evidence="4">
    <location>
        <begin position="71"/>
        <end position="200"/>
    </location>
</feature>